<dbReference type="RefSeq" id="WP_047809109.1">
    <property type="nucleotide sequence ID" value="NZ_LDZY01000004.1"/>
</dbReference>
<dbReference type="Pfam" id="PF07690">
    <property type="entry name" value="MFS_1"/>
    <property type="match status" value="1"/>
</dbReference>
<dbReference type="Gene3D" id="1.20.1720.10">
    <property type="entry name" value="Multidrug resistance protein D"/>
    <property type="match status" value="1"/>
</dbReference>
<evidence type="ECO:0000256" key="5">
    <source>
        <dbReference type="ARBA" id="ARBA00022692"/>
    </source>
</evidence>
<keyword evidence="5 8" id="KW-0812">Transmembrane</keyword>
<keyword evidence="3 8" id="KW-0813">Transport</keyword>
<feature type="transmembrane region" description="Helical" evidence="8">
    <location>
        <begin position="12"/>
        <end position="32"/>
    </location>
</feature>
<evidence type="ECO:0000313" key="10">
    <source>
        <dbReference type="EMBL" id="KLU66534.1"/>
    </source>
</evidence>
<feature type="transmembrane region" description="Helical" evidence="8">
    <location>
        <begin position="83"/>
        <end position="102"/>
    </location>
</feature>
<dbReference type="InterPro" id="IPR004812">
    <property type="entry name" value="Efflux_drug-R_Bcr/CmlA"/>
</dbReference>
<organism evidence="10 11">
    <name type="scientific">Desulfosporosinus acididurans</name>
    <dbReference type="NCBI Taxonomy" id="476652"/>
    <lineage>
        <taxon>Bacteria</taxon>
        <taxon>Bacillati</taxon>
        <taxon>Bacillota</taxon>
        <taxon>Clostridia</taxon>
        <taxon>Eubacteriales</taxon>
        <taxon>Desulfitobacteriaceae</taxon>
        <taxon>Desulfosporosinus</taxon>
    </lineage>
</organism>
<dbReference type="PATRIC" id="fig|476652.3.peg.1233"/>
<keyword evidence="4 8" id="KW-1003">Cell membrane</keyword>
<evidence type="ECO:0000256" key="7">
    <source>
        <dbReference type="ARBA" id="ARBA00023136"/>
    </source>
</evidence>
<dbReference type="InterPro" id="IPR020846">
    <property type="entry name" value="MFS_dom"/>
</dbReference>
<name>A0A0J1FSU3_9FIRM</name>
<evidence type="ECO:0000256" key="4">
    <source>
        <dbReference type="ARBA" id="ARBA00022475"/>
    </source>
</evidence>
<evidence type="ECO:0000256" key="3">
    <source>
        <dbReference type="ARBA" id="ARBA00022448"/>
    </source>
</evidence>
<proteinExistence type="inferred from homology"/>
<evidence type="ECO:0000256" key="8">
    <source>
        <dbReference type="RuleBase" id="RU365088"/>
    </source>
</evidence>
<dbReference type="STRING" id="476652.DEAC_c12000"/>
<feature type="transmembrane region" description="Helical" evidence="8">
    <location>
        <begin position="141"/>
        <end position="163"/>
    </location>
</feature>
<dbReference type="PANTHER" id="PTHR23502">
    <property type="entry name" value="MAJOR FACILITATOR SUPERFAMILY"/>
    <property type="match status" value="1"/>
</dbReference>
<dbReference type="GO" id="GO:0005886">
    <property type="term" value="C:plasma membrane"/>
    <property type="evidence" value="ECO:0007669"/>
    <property type="project" value="UniProtKB-SubCell"/>
</dbReference>
<comment type="similarity">
    <text evidence="2 8">Belongs to the major facilitator superfamily. Bcr/CmlA family.</text>
</comment>
<dbReference type="Proteomes" id="UP000036356">
    <property type="component" value="Unassembled WGS sequence"/>
</dbReference>
<feature type="transmembrane region" description="Helical" evidence="8">
    <location>
        <begin position="284"/>
        <end position="303"/>
    </location>
</feature>
<feature type="transmembrane region" description="Helical" evidence="8">
    <location>
        <begin position="52"/>
        <end position="71"/>
    </location>
</feature>
<dbReference type="CDD" id="cd17320">
    <property type="entry name" value="MFS_MdfA_MDR_like"/>
    <property type="match status" value="1"/>
</dbReference>
<keyword evidence="11" id="KW-1185">Reference proteome</keyword>
<dbReference type="SUPFAM" id="SSF103473">
    <property type="entry name" value="MFS general substrate transporter"/>
    <property type="match status" value="1"/>
</dbReference>
<dbReference type="AlphaFoldDB" id="A0A0J1FSU3"/>
<protein>
    <recommendedName>
        <fullName evidence="8">Bcr/CflA family efflux transporter</fullName>
    </recommendedName>
</protein>
<gene>
    <name evidence="10" type="primary">bcr_1</name>
    <name evidence="10" type="ORF">DEAC_c12000</name>
</gene>
<dbReference type="NCBIfam" id="TIGR00710">
    <property type="entry name" value="efflux_Bcr_CflA"/>
    <property type="match status" value="1"/>
</dbReference>
<evidence type="ECO:0000256" key="2">
    <source>
        <dbReference type="ARBA" id="ARBA00006236"/>
    </source>
</evidence>
<dbReference type="EMBL" id="LDZY01000004">
    <property type="protein sequence ID" value="KLU66534.1"/>
    <property type="molecule type" value="Genomic_DNA"/>
</dbReference>
<feature type="transmembrane region" description="Helical" evidence="8">
    <location>
        <begin position="254"/>
        <end position="272"/>
    </location>
</feature>
<keyword evidence="6 8" id="KW-1133">Transmembrane helix</keyword>
<keyword evidence="7 8" id="KW-0472">Membrane</keyword>
<accession>A0A0J1FSU3</accession>
<feature type="transmembrane region" description="Helical" evidence="8">
    <location>
        <begin position="218"/>
        <end position="242"/>
    </location>
</feature>
<evidence type="ECO:0000313" key="11">
    <source>
        <dbReference type="Proteomes" id="UP000036356"/>
    </source>
</evidence>
<evidence type="ECO:0000256" key="6">
    <source>
        <dbReference type="ARBA" id="ARBA00022989"/>
    </source>
</evidence>
<feature type="transmembrane region" description="Helical" evidence="8">
    <location>
        <begin position="169"/>
        <end position="190"/>
    </location>
</feature>
<evidence type="ECO:0000259" key="9">
    <source>
        <dbReference type="PROSITE" id="PS50850"/>
    </source>
</evidence>
<dbReference type="PANTHER" id="PTHR23502:SF132">
    <property type="entry name" value="POLYAMINE TRANSPORTER 2-RELATED"/>
    <property type="match status" value="1"/>
</dbReference>
<comment type="caution">
    <text evidence="8">Lacks conserved residue(s) required for the propagation of feature annotation.</text>
</comment>
<dbReference type="GO" id="GO:0042910">
    <property type="term" value="F:xenobiotic transmembrane transporter activity"/>
    <property type="evidence" value="ECO:0007669"/>
    <property type="project" value="InterPro"/>
</dbReference>
<sequence>MEINDLKKQKYLGDKGMIVLIAVLSAFIPLSMDVYLPALPTMTEYFRASQSIINLTLIMFFIFFGFGTLFWGPLSDKHGRKPIVLIGLSIYTVASFLCSLSSSVYLLIAFRALQAFGGGAASSVATALVKDVYSGRKRESVLAVVQSMVVISPAVAPVVGSFLLNVTSWRGVFVAQALIGISALAGSLALQETIVEKSSASVMRTIGRLGVVLKNMRFTSLLLIFSTMSIPALAFITASSYIYQENFHLSSQVYSYYFAFNALGMLFGPLIYIRLSNYYKRTTIINTCFALTIISGLLISLVGSYSPPLFAVTLVLSTVSGSAMRPPSAFLMLEQQQGDTGSVSSLMGSFATVMGSVGMGIVSLSSNNQIAVIGVLNIILGLICGAVWLYLSSRPYLKQATAD</sequence>
<comment type="caution">
    <text evidence="10">The sequence shown here is derived from an EMBL/GenBank/DDBJ whole genome shotgun (WGS) entry which is preliminary data.</text>
</comment>
<feature type="transmembrane region" description="Helical" evidence="8">
    <location>
        <begin position="345"/>
        <end position="364"/>
    </location>
</feature>
<dbReference type="InterPro" id="IPR011701">
    <property type="entry name" value="MFS"/>
</dbReference>
<dbReference type="InterPro" id="IPR036259">
    <property type="entry name" value="MFS_trans_sf"/>
</dbReference>
<reference evidence="10 11" key="1">
    <citation type="submission" date="2015-06" db="EMBL/GenBank/DDBJ databases">
        <title>Draft genome of the moderately acidophilic sulfate reducer Candidatus Desulfosporosinus acididurans strain M1.</title>
        <authorList>
            <person name="Poehlein A."/>
            <person name="Petzsch P."/>
            <person name="Johnson B.D."/>
            <person name="Schloemann M."/>
            <person name="Daniel R."/>
            <person name="Muehling M."/>
        </authorList>
    </citation>
    <scope>NUCLEOTIDE SEQUENCE [LARGE SCALE GENOMIC DNA]</scope>
    <source>
        <strain evidence="10 11">M1</strain>
    </source>
</reference>
<dbReference type="PROSITE" id="PS50850">
    <property type="entry name" value="MFS"/>
    <property type="match status" value="1"/>
</dbReference>
<comment type="subcellular location">
    <subcellularLocation>
        <location evidence="1 8">Cell membrane</location>
        <topology evidence="1 8">Multi-pass membrane protein</topology>
    </subcellularLocation>
</comment>
<feature type="transmembrane region" description="Helical" evidence="8">
    <location>
        <begin position="370"/>
        <end position="391"/>
    </location>
</feature>
<dbReference type="GO" id="GO:1990961">
    <property type="term" value="P:xenobiotic detoxification by transmembrane export across the plasma membrane"/>
    <property type="evidence" value="ECO:0007669"/>
    <property type="project" value="InterPro"/>
</dbReference>
<feature type="transmembrane region" description="Helical" evidence="8">
    <location>
        <begin position="309"/>
        <end position="333"/>
    </location>
</feature>
<feature type="domain" description="Major facilitator superfamily (MFS) profile" evidence="9">
    <location>
        <begin position="17"/>
        <end position="395"/>
    </location>
</feature>
<evidence type="ECO:0000256" key="1">
    <source>
        <dbReference type="ARBA" id="ARBA00004651"/>
    </source>
</evidence>